<dbReference type="PANTHER" id="PTHR45526">
    <property type="entry name" value="TRANSCRIPTIONAL REGULATORY PROTEIN DPIA"/>
    <property type="match status" value="1"/>
</dbReference>
<dbReference type="Pfam" id="PF00072">
    <property type="entry name" value="Response_reg"/>
    <property type="match status" value="1"/>
</dbReference>
<dbReference type="PROSITE" id="PS50110">
    <property type="entry name" value="RESPONSE_REGULATORY"/>
    <property type="match status" value="1"/>
</dbReference>
<proteinExistence type="predicted"/>
<evidence type="ECO:0000256" key="2">
    <source>
        <dbReference type="ARBA" id="ARBA00024867"/>
    </source>
</evidence>
<dbReference type="Proteomes" id="UP001241537">
    <property type="component" value="Unassembled WGS sequence"/>
</dbReference>
<dbReference type="InterPro" id="IPR051271">
    <property type="entry name" value="2C-system_Tx_regulators"/>
</dbReference>
<evidence type="ECO:0000256" key="1">
    <source>
        <dbReference type="ARBA" id="ARBA00018672"/>
    </source>
</evidence>
<dbReference type="AlphaFoldDB" id="A0AAE4AKI5"/>
<keyword evidence="3" id="KW-0597">Phosphoprotein</keyword>
<dbReference type="InterPro" id="IPR001789">
    <property type="entry name" value="Sig_transdc_resp-reg_receiver"/>
</dbReference>
<organism evidence="5 6">
    <name type="scientific">Moryella indoligenes</name>
    <dbReference type="NCBI Taxonomy" id="371674"/>
    <lineage>
        <taxon>Bacteria</taxon>
        <taxon>Bacillati</taxon>
        <taxon>Bacillota</taxon>
        <taxon>Clostridia</taxon>
        <taxon>Lachnospirales</taxon>
        <taxon>Lachnospiraceae</taxon>
        <taxon>Moryella</taxon>
    </lineage>
</organism>
<sequence>MRRKRILVLDDSRDILYTLEQLCLFQNWQPFLASCFDEAVEILQNEQIDLVLVDYYMPGMNGVQVIRKIRRKMPKIPIIVLTVAEQENIFRRAMQAGASDYALKPIKVIDLIARIKAHLNYTAQVFTLREHEKGISAVTLEQVEKVLQKQEKFLELEELEKQIGIKKKTLHRYLLYLVRMGKVQEQYSYGELGRPKILYLWNQNVAG</sequence>
<comment type="caution">
    <text evidence="5">The sequence shown here is derived from an EMBL/GenBank/DDBJ whole genome shotgun (WGS) entry which is preliminary data.</text>
</comment>
<name>A0AAE4AKI5_9FIRM</name>
<dbReference type="CDD" id="cd00156">
    <property type="entry name" value="REC"/>
    <property type="match status" value="1"/>
</dbReference>
<dbReference type="PANTHER" id="PTHR45526:SF1">
    <property type="entry name" value="TRANSCRIPTIONAL REGULATORY PROTEIN DCUR-RELATED"/>
    <property type="match status" value="1"/>
</dbReference>
<keyword evidence="6" id="KW-1185">Reference proteome</keyword>
<dbReference type="SUPFAM" id="SSF52172">
    <property type="entry name" value="CheY-like"/>
    <property type="match status" value="1"/>
</dbReference>
<evidence type="ECO:0000259" key="4">
    <source>
        <dbReference type="PROSITE" id="PS50110"/>
    </source>
</evidence>
<feature type="modified residue" description="4-aspartylphosphate" evidence="3">
    <location>
        <position position="54"/>
    </location>
</feature>
<dbReference type="SMART" id="SM00448">
    <property type="entry name" value="REC"/>
    <property type="match status" value="1"/>
</dbReference>
<gene>
    <name evidence="5" type="ORF">J2S20_000944</name>
</gene>
<dbReference type="PROSITE" id="PS51257">
    <property type="entry name" value="PROKAR_LIPOPROTEIN"/>
    <property type="match status" value="1"/>
</dbReference>
<protein>
    <recommendedName>
        <fullName evidence="1">Stage 0 sporulation protein A homolog</fullName>
    </recommendedName>
</protein>
<comment type="function">
    <text evidence="2">May play the central regulatory role in sporulation. It may be an element of the effector pathway responsible for the activation of sporulation genes in response to nutritional stress. Spo0A may act in concert with spo0H (a sigma factor) to control the expression of some genes that are critical to the sporulation process.</text>
</comment>
<dbReference type="GO" id="GO:0000156">
    <property type="term" value="F:phosphorelay response regulator activity"/>
    <property type="evidence" value="ECO:0007669"/>
    <property type="project" value="TreeGrafter"/>
</dbReference>
<dbReference type="InterPro" id="IPR011006">
    <property type="entry name" value="CheY-like_superfamily"/>
</dbReference>
<reference evidence="5" key="1">
    <citation type="submission" date="2023-07" db="EMBL/GenBank/DDBJ databases">
        <title>Genomic Encyclopedia of Type Strains, Phase IV (KMG-IV): sequencing the most valuable type-strain genomes for metagenomic binning, comparative biology and taxonomic classification.</title>
        <authorList>
            <person name="Goeker M."/>
        </authorList>
    </citation>
    <scope>NUCLEOTIDE SEQUENCE</scope>
    <source>
        <strain evidence="5">DSM 19659</strain>
    </source>
</reference>
<feature type="domain" description="Response regulatory" evidence="4">
    <location>
        <begin position="5"/>
        <end position="119"/>
    </location>
</feature>
<evidence type="ECO:0000256" key="3">
    <source>
        <dbReference type="PROSITE-ProRule" id="PRU00169"/>
    </source>
</evidence>
<evidence type="ECO:0000313" key="5">
    <source>
        <dbReference type="EMBL" id="MDQ0152259.1"/>
    </source>
</evidence>
<dbReference type="Gene3D" id="3.40.50.2300">
    <property type="match status" value="1"/>
</dbReference>
<evidence type="ECO:0000313" key="6">
    <source>
        <dbReference type="Proteomes" id="UP001241537"/>
    </source>
</evidence>
<dbReference type="EMBL" id="JAUSTO010000004">
    <property type="protein sequence ID" value="MDQ0152259.1"/>
    <property type="molecule type" value="Genomic_DNA"/>
</dbReference>
<accession>A0AAE4AKI5</accession>